<evidence type="ECO:0000313" key="3">
    <source>
        <dbReference type="Proteomes" id="UP001652432"/>
    </source>
</evidence>
<comment type="caution">
    <text evidence="2">The sequence shown here is derived from an EMBL/GenBank/DDBJ whole genome shotgun (WGS) entry which is preliminary data.</text>
</comment>
<dbReference type="PANTHER" id="PTHR30469">
    <property type="entry name" value="MULTIDRUG RESISTANCE PROTEIN MDTA"/>
    <property type="match status" value="1"/>
</dbReference>
<dbReference type="RefSeq" id="WP_262574282.1">
    <property type="nucleotide sequence ID" value="NZ_JAOQKJ010000005.1"/>
</dbReference>
<evidence type="ECO:0000313" key="2">
    <source>
        <dbReference type="EMBL" id="MCU6744261.1"/>
    </source>
</evidence>
<name>A0ABT2T2L4_9FIRM</name>
<gene>
    <name evidence="2" type="ORF">OCV77_07095</name>
</gene>
<sequence length="434" mass="47644">MKEKKRKIFTGFIIFLGIMWLCTLISRAVYAYQLPMVTAQKPDSKYVEHKVEAEGIVVAGGEIPVNFVSGLRLAGISVREGDRVEEGDLLFTVDLADLQEIIEEKQQEIDRLSVQMASIEENQALAQQKRDLELARAREDYDTTARIQDTKVGRAAEAYVQAEEDGEEGMDEETKAALQSAAYAEADTKAERDEAVKDAGRRVEDALLPEASSSELTELSMEKEKLSDSLSVYREVLQQEGQVFSERSGVVTGVSLSAGERIGDTAVLRLSDDSVPCQLKILISREQKKHVGLKDFVTVKLEGESEFQTTVTYLGESASGDGSYEILIPLSEGEGIPGQSGTLTASDAGEKFPFCIPVYALHSENTRNYVYAVKQREGILGEESYIEEINVTVQDQNENYAAITGALDGDTMIVVSATKEIKNGGTVRQQGQVQ</sequence>
<dbReference type="Gene3D" id="2.40.420.20">
    <property type="match status" value="1"/>
</dbReference>
<dbReference type="Proteomes" id="UP001652432">
    <property type="component" value="Unassembled WGS sequence"/>
</dbReference>
<organism evidence="2 3">
    <name type="scientific">Suilimivivens aceti</name>
    <dbReference type="NCBI Taxonomy" id="2981774"/>
    <lineage>
        <taxon>Bacteria</taxon>
        <taxon>Bacillati</taxon>
        <taxon>Bacillota</taxon>
        <taxon>Clostridia</taxon>
        <taxon>Lachnospirales</taxon>
        <taxon>Lachnospiraceae</taxon>
        <taxon>Suilimivivens</taxon>
    </lineage>
</organism>
<protein>
    <submittedName>
        <fullName evidence="2">Biotin/lipoyl-binding protein</fullName>
    </submittedName>
</protein>
<reference evidence="2 3" key="1">
    <citation type="journal article" date="2021" name="ISME Commun">
        <title>Automated analysis of genomic sequences facilitates high-throughput and comprehensive description of bacteria.</title>
        <authorList>
            <person name="Hitch T.C.A."/>
        </authorList>
    </citation>
    <scope>NUCLEOTIDE SEQUENCE [LARGE SCALE GENOMIC DNA]</scope>
    <source>
        <strain evidence="2 3">Sanger_18</strain>
    </source>
</reference>
<dbReference type="EMBL" id="JAOQKJ010000005">
    <property type="protein sequence ID" value="MCU6744261.1"/>
    <property type="molecule type" value="Genomic_DNA"/>
</dbReference>
<keyword evidence="1" id="KW-0175">Coiled coil</keyword>
<accession>A0ABT2T2L4</accession>
<evidence type="ECO:0000256" key="1">
    <source>
        <dbReference type="SAM" id="Coils"/>
    </source>
</evidence>
<keyword evidence="3" id="KW-1185">Reference proteome</keyword>
<proteinExistence type="predicted"/>
<feature type="coiled-coil region" evidence="1">
    <location>
        <begin position="95"/>
        <end position="129"/>
    </location>
</feature>